<protein>
    <submittedName>
        <fullName evidence="10">Alanine:cation symporter family protein</fullName>
    </submittedName>
</protein>
<feature type="transmembrane region" description="Helical" evidence="9">
    <location>
        <begin position="342"/>
        <end position="363"/>
    </location>
</feature>
<comment type="similarity">
    <text evidence="2 9">Belongs to the alanine or glycine:cation symporter (AGCS) (TC 2.A.25) family.</text>
</comment>
<dbReference type="PRINTS" id="PR00175">
    <property type="entry name" value="NAALASMPORT"/>
</dbReference>
<feature type="transmembrane region" description="Helical" evidence="9">
    <location>
        <begin position="203"/>
        <end position="221"/>
    </location>
</feature>
<dbReference type="Proteomes" id="UP000823889">
    <property type="component" value="Unassembled WGS sequence"/>
</dbReference>
<reference evidence="10" key="2">
    <citation type="submission" date="2021-04" db="EMBL/GenBank/DDBJ databases">
        <authorList>
            <person name="Gilroy R."/>
        </authorList>
    </citation>
    <scope>NUCLEOTIDE SEQUENCE</scope>
    <source>
        <strain evidence="10">9264</strain>
    </source>
</reference>
<dbReference type="GO" id="GO:0005283">
    <property type="term" value="F:amino acid:sodium symporter activity"/>
    <property type="evidence" value="ECO:0007669"/>
    <property type="project" value="InterPro"/>
</dbReference>
<evidence type="ECO:0000256" key="6">
    <source>
        <dbReference type="ARBA" id="ARBA00022847"/>
    </source>
</evidence>
<dbReference type="NCBIfam" id="TIGR00835">
    <property type="entry name" value="agcS"/>
    <property type="match status" value="1"/>
</dbReference>
<dbReference type="InterPro" id="IPR001463">
    <property type="entry name" value="Na/Ala_symport"/>
</dbReference>
<feature type="transmembrane region" description="Helical" evidence="9">
    <location>
        <begin position="138"/>
        <end position="158"/>
    </location>
</feature>
<dbReference type="EMBL" id="DWUQ01000065">
    <property type="protein sequence ID" value="HJD44055.1"/>
    <property type="molecule type" value="Genomic_DNA"/>
</dbReference>
<evidence type="ECO:0000256" key="5">
    <source>
        <dbReference type="ARBA" id="ARBA00022692"/>
    </source>
</evidence>
<keyword evidence="7 9" id="KW-1133">Transmembrane helix</keyword>
<organism evidence="10 11">
    <name type="scientific">Candidatus Paenalcaligenes intestinipullorum</name>
    <dbReference type="NCBI Taxonomy" id="2838718"/>
    <lineage>
        <taxon>Bacteria</taxon>
        <taxon>Pseudomonadati</taxon>
        <taxon>Pseudomonadota</taxon>
        <taxon>Betaproteobacteria</taxon>
        <taxon>Burkholderiales</taxon>
        <taxon>Alcaligenaceae</taxon>
        <taxon>Paenalcaligenes</taxon>
    </lineage>
</organism>
<dbReference type="PROSITE" id="PS00873">
    <property type="entry name" value="NA_ALANINE_SYMP"/>
    <property type="match status" value="1"/>
</dbReference>
<evidence type="ECO:0000256" key="3">
    <source>
        <dbReference type="ARBA" id="ARBA00022448"/>
    </source>
</evidence>
<dbReference type="AlphaFoldDB" id="A0A9D2U7Y2"/>
<feature type="transmembrane region" description="Helical" evidence="9">
    <location>
        <begin position="405"/>
        <end position="426"/>
    </location>
</feature>
<feature type="transmembrane region" description="Helical" evidence="9">
    <location>
        <begin position="89"/>
        <end position="107"/>
    </location>
</feature>
<accession>A0A9D2U7Y2</accession>
<evidence type="ECO:0000313" key="10">
    <source>
        <dbReference type="EMBL" id="HJD44055.1"/>
    </source>
</evidence>
<dbReference type="GO" id="GO:0005886">
    <property type="term" value="C:plasma membrane"/>
    <property type="evidence" value="ECO:0007669"/>
    <property type="project" value="UniProtKB-SubCell"/>
</dbReference>
<gene>
    <name evidence="10" type="ORF">H9906_03395</name>
</gene>
<comment type="subcellular location">
    <subcellularLocation>
        <location evidence="9">Cell inner membrane</location>
        <topology evidence="9">Multi-pass membrane protein</topology>
    </subcellularLocation>
    <subcellularLocation>
        <location evidence="1">Cell membrane</location>
        <topology evidence="1">Multi-pass membrane protein</topology>
    </subcellularLocation>
</comment>
<dbReference type="PANTHER" id="PTHR30330">
    <property type="entry name" value="AGSS FAMILY TRANSPORTER, SODIUM-ALANINE"/>
    <property type="match status" value="1"/>
</dbReference>
<feature type="transmembrane region" description="Helical" evidence="9">
    <location>
        <begin position="375"/>
        <end position="393"/>
    </location>
</feature>
<keyword evidence="6 9" id="KW-0769">Symport</keyword>
<evidence type="ECO:0000256" key="7">
    <source>
        <dbReference type="ARBA" id="ARBA00022989"/>
    </source>
</evidence>
<name>A0A9D2U7Y2_9BURK</name>
<evidence type="ECO:0000256" key="1">
    <source>
        <dbReference type="ARBA" id="ARBA00004651"/>
    </source>
</evidence>
<feature type="transmembrane region" description="Helical" evidence="9">
    <location>
        <begin position="12"/>
        <end position="32"/>
    </location>
</feature>
<proteinExistence type="inferred from homology"/>
<dbReference type="FunFam" id="1.20.1740.10:FF:000004">
    <property type="entry name" value="Sodium:alanine symporter family protein"/>
    <property type="match status" value="1"/>
</dbReference>
<evidence type="ECO:0000256" key="9">
    <source>
        <dbReference type="RuleBase" id="RU363064"/>
    </source>
</evidence>
<comment type="caution">
    <text evidence="10">The sequence shown here is derived from an EMBL/GenBank/DDBJ whole genome shotgun (WGS) entry which is preliminary data.</text>
</comment>
<keyword evidence="8 9" id="KW-0472">Membrane</keyword>
<evidence type="ECO:0000313" key="11">
    <source>
        <dbReference type="Proteomes" id="UP000823889"/>
    </source>
</evidence>
<sequence>MFDLLNDFLWSYVIVIVLVGLGLYFTIASRFVQFRYFGRMFGILKEAGVRKKGQLSSFQALMLSVAGRVGGGNIAGVAVAITLGGPGAIFWMWLIALVGMATSYFECTIAQVFKQRSAEGIYQGGPAFYIERGLGMKWLGLLVSFLLLITFGFGFNAVQSYTIASSLADTFAIGHGVTGVVLALVFALIIFGGILRIGKAADILVPVMAVSYILVSLYVFVLRFEEIPAALALIVRSAFGLEAALGGGIGAAITVGVKRGLFSNEAGLGSAPNVAAAADVPHPAAQGVVQAFSVFIDTIVICTCTSLVILLSGVYQPGMEAAGGVILTQTALSAVVGEWGRAFVSFALLLFVFTSIIYNYFLGQNALQYYTQSKAAVLIYRLLVVLMVWWGSVQDLSTVFGFADLTMGLLAVANLVALALLFKVVLRVMHDYDRQIRAGVTIPVFDASQFTDLNLDPSVWSTSTKPIVSPPRPVER</sequence>
<evidence type="ECO:0000256" key="8">
    <source>
        <dbReference type="ARBA" id="ARBA00023136"/>
    </source>
</evidence>
<feature type="transmembrane region" description="Helical" evidence="9">
    <location>
        <begin position="227"/>
        <end position="253"/>
    </location>
</feature>
<evidence type="ECO:0000256" key="4">
    <source>
        <dbReference type="ARBA" id="ARBA00022475"/>
    </source>
</evidence>
<evidence type="ECO:0000256" key="2">
    <source>
        <dbReference type="ARBA" id="ARBA00009261"/>
    </source>
</evidence>
<feature type="transmembrane region" description="Helical" evidence="9">
    <location>
        <begin position="170"/>
        <end position="191"/>
    </location>
</feature>
<dbReference type="Pfam" id="PF01235">
    <property type="entry name" value="Na_Ala_symp"/>
    <property type="match status" value="1"/>
</dbReference>
<dbReference type="PANTHER" id="PTHR30330:SF1">
    <property type="entry name" value="AMINO-ACID CARRIER PROTEIN ALST"/>
    <property type="match status" value="1"/>
</dbReference>
<keyword evidence="9" id="KW-0997">Cell inner membrane</keyword>
<keyword evidence="4" id="KW-1003">Cell membrane</keyword>
<reference evidence="10" key="1">
    <citation type="journal article" date="2021" name="PeerJ">
        <title>Extensive microbial diversity within the chicken gut microbiome revealed by metagenomics and culture.</title>
        <authorList>
            <person name="Gilroy R."/>
            <person name="Ravi A."/>
            <person name="Getino M."/>
            <person name="Pursley I."/>
            <person name="Horton D.L."/>
            <person name="Alikhan N.F."/>
            <person name="Baker D."/>
            <person name="Gharbi K."/>
            <person name="Hall N."/>
            <person name="Watson M."/>
            <person name="Adriaenssens E.M."/>
            <person name="Foster-Nyarko E."/>
            <person name="Jarju S."/>
            <person name="Secka A."/>
            <person name="Antonio M."/>
            <person name="Oren A."/>
            <person name="Chaudhuri R.R."/>
            <person name="La Ragione R."/>
            <person name="Hildebrand F."/>
            <person name="Pallen M.J."/>
        </authorList>
    </citation>
    <scope>NUCLEOTIDE SEQUENCE</scope>
    <source>
        <strain evidence="10">9264</strain>
    </source>
</reference>
<feature type="transmembrane region" description="Helical" evidence="9">
    <location>
        <begin position="294"/>
        <end position="315"/>
    </location>
</feature>
<keyword evidence="3 9" id="KW-0813">Transport</keyword>
<keyword evidence="5 9" id="KW-0812">Transmembrane</keyword>
<feature type="transmembrane region" description="Helical" evidence="9">
    <location>
        <begin position="60"/>
        <end position="83"/>
    </location>
</feature>
<dbReference type="Gene3D" id="1.20.1740.10">
    <property type="entry name" value="Amino acid/polyamine transporter I"/>
    <property type="match status" value="1"/>
</dbReference>